<sequence length="370" mass="42322">MKVDSILDNIQDQIKLSIPTKKIRNVFTEDIADDSINIIIERPPEVRKRITDAFPGGRFDKLNLPLYLFLSGAGTGKSRNANEFHQTAITCLSAQEDEELLTRIKEAWVFLISFENGFNLQIKNESDSYLAIGTRMLFQLLREKMELHKIIETYEPPNPLDVVSLISKYYNQNKKNITVILVVDGMQQLMKKKDDGLYSNSKFYSTLTSVANLAFNGIFLMPVCTSTISGLVNSVLRYSTWKCIYLPVPSLQPQAINKEIVRFWALEALNDCLAGRNIEECNIDTLMNDLYKPIPKTNKTPDEFAGSGLIRFEQIENSSTGYLTAPYIWFWIFVEISQQLRDPIFQDWEFANYGKQRALLNPVTSLQAKL</sequence>
<protein>
    <submittedName>
        <fullName evidence="1">Uncharacterized protein</fullName>
    </submittedName>
</protein>
<proteinExistence type="predicted"/>
<comment type="caution">
    <text evidence="1">The sequence shown here is derived from an EMBL/GenBank/DDBJ whole genome shotgun (WGS) entry which is preliminary data.</text>
</comment>
<dbReference type="EMBL" id="PQFF01000039">
    <property type="protein sequence ID" value="RHZ86987.1"/>
    <property type="molecule type" value="Genomic_DNA"/>
</dbReference>
<dbReference type="OrthoDB" id="5597935at2759"/>
<evidence type="ECO:0000313" key="1">
    <source>
        <dbReference type="EMBL" id="RHZ86987.1"/>
    </source>
</evidence>
<dbReference type="AlphaFoldDB" id="A0A397JHD9"/>
<dbReference type="Proteomes" id="UP000266861">
    <property type="component" value="Unassembled WGS sequence"/>
</dbReference>
<keyword evidence="2" id="KW-1185">Reference proteome</keyword>
<evidence type="ECO:0000313" key="2">
    <source>
        <dbReference type="Proteomes" id="UP000266861"/>
    </source>
</evidence>
<organism evidence="1 2">
    <name type="scientific">Diversispora epigaea</name>
    <dbReference type="NCBI Taxonomy" id="1348612"/>
    <lineage>
        <taxon>Eukaryota</taxon>
        <taxon>Fungi</taxon>
        <taxon>Fungi incertae sedis</taxon>
        <taxon>Mucoromycota</taxon>
        <taxon>Glomeromycotina</taxon>
        <taxon>Glomeromycetes</taxon>
        <taxon>Diversisporales</taxon>
        <taxon>Diversisporaceae</taxon>
        <taxon>Diversispora</taxon>
    </lineage>
</organism>
<gene>
    <name evidence="1" type="ORF">Glove_41g128</name>
</gene>
<accession>A0A397JHD9</accession>
<name>A0A397JHD9_9GLOM</name>
<reference evidence="1 2" key="1">
    <citation type="submission" date="2018-08" db="EMBL/GenBank/DDBJ databases">
        <title>Genome and evolution of the arbuscular mycorrhizal fungus Diversispora epigaea (formerly Glomus versiforme) and its bacterial endosymbionts.</title>
        <authorList>
            <person name="Sun X."/>
            <person name="Fei Z."/>
            <person name="Harrison M."/>
        </authorList>
    </citation>
    <scope>NUCLEOTIDE SEQUENCE [LARGE SCALE GENOMIC DNA]</scope>
    <source>
        <strain evidence="1 2">IT104</strain>
    </source>
</reference>